<gene>
    <name evidence="3" type="ORF">EG19_07645</name>
</gene>
<dbReference type="InterPro" id="IPR019734">
    <property type="entry name" value="TPR_rpt"/>
</dbReference>
<dbReference type="Pfam" id="PF14559">
    <property type="entry name" value="TPR_19"/>
    <property type="match status" value="1"/>
</dbReference>
<proteinExistence type="predicted"/>
<dbReference type="SUPFAM" id="SSF48452">
    <property type="entry name" value="TPR-like"/>
    <property type="match status" value="1"/>
</dbReference>
<keyword evidence="4" id="KW-1185">Reference proteome</keyword>
<evidence type="ECO:0000313" key="4">
    <source>
        <dbReference type="Proteomes" id="UP000027284"/>
    </source>
</evidence>
<dbReference type="PROSITE" id="PS50005">
    <property type="entry name" value="TPR"/>
    <property type="match status" value="1"/>
</dbReference>
<dbReference type="STRING" id="1312852.EG19_07645"/>
<dbReference type="Pfam" id="PF13431">
    <property type="entry name" value="TPR_17"/>
    <property type="match status" value="1"/>
</dbReference>
<keyword evidence="1" id="KW-0802">TPR repeat</keyword>
<accession>A0A062XQN0</accession>
<dbReference type="InterPro" id="IPR011990">
    <property type="entry name" value="TPR-like_helical_dom_sf"/>
</dbReference>
<dbReference type="Proteomes" id="UP000027284">
    <property type="component" value="Unassembled WGS sequence"/>
</dbReference>
<dbReference type="RefSeq" id="WP_038050205.1">
    <property type="nucleotide sequence ID" value="NZ_JMFG01000030.1"/>
</dbReference>
<evidence type="ECO:0000256" key="2">
    <source>
        <dbReference type="SAM" id="MobiDB-lite"/>
    </source>
</evidence>
<evidence type="ECO:0000256" key="1">
    <source>
        <dbReference type="PROSITE-ProRule" id="PRU00339"/>
    </source>
</evidence>
<dbReference type="OrthoDB" id="100177at2"/>
<dbReference type="SMART" id="SM00028">
    <property type="entry name" value="TPR"/>
    <property type="match status" value="4"/>
</dbReference>
<feature type="region of interest" description="Disordered" evidence="2">
    <location>
        <begin position="125"/>
        <end position="146"/>
    </location>
</feature>
<organism evidence="3 4">
    <name type="scientific">Thermoanaerobaculum aquaticum</name>
    <dbReference type="NCBI Taxonomy" id="1312852"/>
    <lineage>
        <taxon>Bacteria</taxon>
        <taxon>Pseudomonadati</taxon>
        <taxon>Acidobacteriota</taxon>
        <taxon>Thermoanaerobaculia</taxon>
        <taxon>Thermoanaerobaculales</taxon>
        <taxon>Thermoanaerobaculaceae</taxon>
        <taxon>Thermoanaerobaculum</taxon>
    </lineage>
</organism>
<protein>
    <recommendedName>
        <fullName evidence="5">Tetratricopeptide repeat protein</fullName>
    </recommendedName>
</protein>
<evidence type="ECO:0008006" key="5">
    <source>
        <dbReference type="Google" id="ProtNLM"/>
    </source>
</evidence>
<sequence>MKLVGFCLLLAIATQPLWGQDASRVALARSRVAEGQKLLQKGDLSGAEQRFRQAMEVYPELPTPYLGLGRVLCLAQRFQEAIPVLEEAQERYVRWQQIAASAELEARQEAADRARQFADLMRLQQGKTPATGAGGRPTSGLSPMTNLARTRVATEEFLARRRWQVETMAGIPAEVFYLLGLARLRSGDRPGGINELYLCLALDPKNGPAHYNLAVALLAEGDPWAAKEHLEAARALKVTPHPQFVQELERVLAQVPPPPPKE</sequence>
<name>A0A062XQN0_9BACT</name>
<comment type="caution">
    <text evidence="3">The sequence shown here is derived from an EMBL/GenBank/DDBJ whole genome shotgun (WGS) entry which is preliminary data.</text>
</comment>
<feature type="repeat" description="TPR" evidence="1">
    <location>
        <begin position="28"/>
        <end position="61"/>
    </location>
</feature>
<dbReference type="EMBL" id="JMFG01000030">
    <property type="protein sequence ID" value="KDA53123.1"/>
    <property type="molecule type" value="Genomic_DNA"/>
</dbReference>
<dbReference type="AlphaFoldDB" id="A0A062XQN0"/>
<reference evidence="3 4" key="1">
    <citation type="submission" date="2014-04" db="EMBL/GenBank/DDBJ databases">
        <title>The Genome Sequence of Thermoanaerobaculum aquaticum MP-01, The First Cultivated Group 23 Acidobacterium.</title>
        <authorList>
            <person name="Stamps B.W."/>
            <person name="Losey N.A."/>
            <person name="Lawson P.A."/>
            <person name="Stevenson B.S."/>
        </authorList>
    </citation>
    <scope>NUCLEOTIDE SEQUENCE [LARGE SCALE GENOMIC DNA]</scope>
    <source>
        <strain evidence="3 4">MP-01</strain>
    </source>
</reference>
<dbReference type="Gene3D" id="1.25.40.10">
    <property type="entry name" value="Tetratricopeptide repeat domain"/>
    <property type="match status" value="2"/>
</dbReference>
<evidence type="ECO:0000313" key="3">
    <source>
        <dbReference type="EMBL" id="KDA53123.1"/>
    </source>
</evidence>